<gene>
    <name evidence="8" type="ORF">GCM10010361_52680</name>
</gene>
<dbReference type="PANTHER" id="PTHR46383">
    <property type="entry name" value="ASPARTATE AMINOTRANSFERASE"/>
    <property type="match status" value="1"/>
</dbReference>
<comment type="cofactor">
    <cofactor evidence="1 6">
        <name>pyridoxal 5'-phosphate</name>
        <dbReference type="ChEBI" id="CHEBI:597326"/>
    </cofactor>
</comment>
<dbReference type="PROSITE" id="PS00105">
    <property type="entry name" value="AA_TRANSFER_CLASS_1"/>
    <property type="match status" value="1"/>
</dbReference>
<evidence type="ECO:0000256" key="5">
    <source>
        <dbReference type="ARBA" id="ARBA00022898"/>
    </source>
</evidence>
<reference evidence="8 9" key="1">
    <citation type="journal article" date="2019" name="Int. J. Syst. Evol. Microbiol.">
        <title>The Global Catalogue of Microorganisms (GCM) 10K type strain sequencing project: providing services to taxonomists for standard genome sequencing and annotation.</title>
        <authorList>
            <consortium name="The Broad Institute Genomics Platform"/>
            <consortium name="The Broad Institute Genome Sequencing Center for Infectious Disease"/>
            <person name="Wu L."/>
            <person name="Ma J."/>
        </authorList>
    </citation>
    <scope>NUCLEOTIDE SEQUENCE [LARGE SCALE GENOMIC DNA]</scope>
    <source>
        <strain evidence="8 9">JCM 4805</strain>
    </source>
</reference>
<evidence type="ECO:0000256" key="1">
    <source>
        <dbReference type="ARBA" id="ARBA00001933"/>
    </source>
</evidence>
<dbReference type="CDD" id="cd00609">
    <property type="entry name" value="AAT_like"/>
    <property type="match status" value="1"/>
</dbReference>
<evidence type="ECO:0000256" key="3">
    <source>
        <dbReference type="ARBA" id="ARBA00022576"/>
    </source>
</evidence>
<protein>
    <recommendedName>
        <fullName evidence="6">Aminotransferase</fullName>
        <ecNumber evidence="6">2.6.1.-</ecNumber>
    </recommendedName>
</protein>
<dbReference type="EMBL" id="BAAABY010000037">
    <property type="protein sequence ID" value="GAA0481374.1"/>
    <property type="molecule type" value="Genomic_DNA"/>
</dbReference>
<dbReference type="InterPro" id="IPR015424">
    <property type="entry name" value="PyrdxlP-dep_Trfase"/>
</dbReference>
<dbReference type="InterPro" id="IPR004839">
    <property type="entry name" value="Aminotransferase_I/II_large"/>
</dbReference>
<sequence length="481" mass="49046">MTMHSATLAINETIRARRAAGEKVLHLGFGEAGLPVPDDIAAVLSSAAGRNAYGPVVGEEAARAAAAGWFTRRGVATGPEQVLFGPGSKALLFALLAALPGDVVLPCPAWVSYAAQAALVGKRVVDAPVPAAAGGVPDPALLEDALAAARADGARPGVLILTVPDNPTGTVAHEADVRAVCAIAERHGLVVISDEIYAEVLHPSPATEGVTEALPADLASHDAAVVLPADLTSDGPAEALPAKLASDGPAEVLQSPPAAGGAVAPRRAPGAVHHLPERTIVTSGLSKSMALGGWRIGFARVPAGAWGARLMRDLTGVASEIWSSLAAPMQAAAAHILADPPEVRAHIDAARRLHGTVARAVHAEFTAVGAHCRAPEAGFYLYPDFEPLRPVLAGRSVTTGAELAGALLAEHGVGVLAGAAFGDAPEGLRARVATSLLYGETADERWAALRSPDPLSLPWIEASLTHLREALTALTAPARDH</sequence>
<evidence type="ECO:0000313" key="9">
    <source>
        <dbReference type="Proteomes" id="UP001500909"/>
    </source>
</evidence>
<evidence type="ECO:0000256" key="2">
    <source>
        <dbReference type="ARBA" id="ARBA00007441"/>
    </source>
</evidence>
<keyword evidence="5" id="KW-0663">Pyridoxal phosphate</keyword>
<comment type="caution">
    <text evidence="8">The sequence shown here is derived from an EMBL/GenBank/DDBJ whole genome shotgun (WGS) entry which is preliminary data.</text>
</comment>
<feature type="domain" description="Aminotransferase class I/classII large" evidence="7">
    <location>
        <begin position="276"/>
        <end position="433"/>
    </location>
</feature>
<name>A0ABN1APN1_9ACTN</name>
<evidence type="ECO:0000259" key="7">
    <source>
        <dbReference type="Pfam" id="PF00155"/>
    </source>
</evidence>
<feature type="domain" description="Aminotransferase class I/classII large" evidence="7">
    <location>
        <begin position="30"/>
        <end position="222"/>
    </location>
</feature>
<dbReference type="InterPro" id="IPR004838">
    <property type="entry name" value="NHTrfase_class1_PyrdxlP-BS"/>
</dbReference>
<dbReference type="Pfam" id="PF00155">
    <property type="entry name" value="Aminotran_1_2"/>
    <property type="match status" value="2"/>
</dbReference>
<evidence type="ECO:0000313" key="8">
    <source>
        <dbReference type="EMBL" id="GAA0481374.1"/>
    </source>
</evidence>
<dbReference type="Gene3D" id="3.40.640.10">
    <property type="entry name" value="Type I PLP-dependent aspartate aminotransferase-like (Major domain)"/>
    <property type="match status" value="2"/>
</dbReference>
<dbReference type="RefSeq" id="WP_346097711.1">
    <property type="nucleotide sequence ID" value="NZ_BAAABY010000037.1"/>
</dbReference>
<dbReference type="Gene3D" id="3.90.1150.10">
    <property type="entry name" value="Aspartate Aminotransferase, domain 1"/>
    <property type="match status" value="2"/>
</dbReference>
<evidence type="ECO:0000256" key="6">
    <source>
        <dbReference type="RuleBase" id="RU000481"/>
    </source>
</evidence>
<proteinExistence type="inferred from homology"/>
<dbReference type="InterPro" id="IPR050596">
    <property type="entry name" value="AspAT/PAT-like"/>
</dbReference>
<keyword evidence="4 6" id="KW-0808">Transferase</keyword>
<dbReference type="InterPro" id="IPR015421">
    <property type="entry name" value="PyrdxlP-dep_Trfase_major"/>
</dbReference>
<keyword evidence="9" id="KW-1185">Reference proteome</keyword>
<dbReference type="InterPro" id="IPR015422">
    <property type="entry name" value="PyrdxlP-dep_Trfase_small"/>
</dbReference>
<dbReference type="SUPFAM" id="SSF53383">
    <property type="entry name" value="PLP-dependent transferases"/>
    <property type="match status" value="1"/>
</dbReference>
<organism evidence="8 9">
    <name type="scientific">Streptomyces olivaceiscleroticus</name>
    <dbReference type="NCBI Taxonomy" id="68245"/>
    <lineage>
        <taxon>Bacteria</taxon>
        <taxon>Bacillati</taxon>
        <taxon>Actinomycetota</taxon>
        <taxon>Actinomycetes</taxon>
        <taxon>Kitasatosporales</taxon>
        <taxon>Streptomycetaceae</taxon>
        <taxon>Streptomyces</taxon>
    </lineage>
</organism>
<dbReference type="PANTHER" id="PTHR46383:SF1">
    <property type="entry name" value="ASPARTATE AMINOTRANSFERASE"/>
    <property type="match status" value="1"/>
</dbReference>
<dbReference type="GO" id="GO:0008483">
    <property type="term" value="F:transaminase activity"/>
    <property type="evidence" value="ECO:0007669"/>
    <property type="project" value="UniProtKB-KW"/>
</dbReference>
<evidence type="ECO:0000256" key="4">
    <source>
        <dbReference type="ARBA" id="ARBA00022679"/>
    </source>
</evidence>
<accession>A0ABN1APN1</accession>
<dbReference type="EC" id="2.6.1.-" evidence="6"/>
<dbReference type="Proteomes" id="UP001500909">
    <property type="component" value="Unassembled WGS sequence"/>
</dbReference>
<keyword evidence="3 6" id="KW-0032">Aminotransferase</keyword>
<comment type="similarity">
    <text evidence="2 6">Belongs to the class-I pyridoxal-phosphate-dependent aminotransferase family.</text>
</comment>